<dbReference type="EMBL" id="SJTG01000005">
    <property type="protein sequence ID" value="TCI07363.1"/>
    <property type="molecule type" value="Genomic_DNA"/>
</dbReference>
<proteinExistence type="predicted"/>
<reference evidence="2 3" key="1">
    <citation type="submission" date="2019-02" db="EMBL/GenBank/DDBJ databases">
        <title>Dyella amyloliquefaciens sp. nov., isolated from forest soil.</title>
        <authorList>
            <person name="Gao Z.-H."/>
            <person name="Qiu L.-H."/>
        </authorList>
    </citation>
    <scope>NUCLEOTIDE SEQUENCE [LARGE SCALE GENOMIC DNA]</scope>
    <source>
        <strain evidence="2 3">KACC 12747</strain>
    </source>
</reference>
<sequence>MAWSVAISPPSPLRCLGSSRRFPNTSLRWRRLPTARPPEERLRSRSAGTTARVGTGLRDIMGSFAPPTAPGCKARQSRKGETAMRKWLAGVMLVACLVSPAMAADQVPSDASLHQLLDALHTRAQVDGVLAKAAERIHSGVLAGLGNTTPDAAQWKMLQEGERRMVELLKRELTWEQVEPIYLDVYRKRFSQQEVNDMIAFYKSPSGQALLIKMPLATQDATQMEAEKMRSLQPELTKIGQETISQLKAYTASKSGAPAPDSMAAHD</sequence>
<dbReference type="Pfam" id="PF09832">
    <property type="entry name" value="DUF2059"/>
    <property type="match status" value="1"/>
</dbReference>
<comment type="caution">
    <text evidence="2">The sequence shown here is derived from an EMBL/GenBank/DDBJ whole genome shotgun (WGS) entry which is preliminary data.</text>
</comment>
<evidence type="ECO:0000313" key="2">
    <source>
        <dbReference type="EMBL" id="TCI07363.1"/>
    </source>
</evidence>
<dbReference type="AlphaFoldDB" id="A0A4R0YGQ1"/>
<protein>
    <submittedName>
        <fullName evidence="2">DUF2059 domain-containing protein</fullName>
    </submittedName>
</protein>
<name>A0A4R0YGQ1_9GAMM</name>
<evidence type="ECO:0000313" key="3">
    <source>
        <dbReference type="Proteomes" id="UP000291822"/>
    </source>
</evidence>
<feature type="domain" description="DUF2059" evidence="1">
    <location>
        <begin position="177"/>
        <end position="235"/>
    </location>
</feature>
<organism evidence="2 3">
    <name type="scientific">Dyella soli</name>
    <dbReference type="NCBI Taxonomy" id="522319"/>
    <lineage>
        <taxon>Bacteria</taxon>
        <taxon>Pseudomonadati</taxon>
        <taxon>Pseudomonadota</taxon>
        <taxon>Gammaproteobacteria</taxon>
        <taxon>Lysobacterales</taxon>
        <taxon>Rhodanobacteraceae</taxon>
        <taxon>Dyella</taxon>
    </lineage>
</organism>
<dbReference type="InterPro" id="IPR018637">
    <property type="entry name" value="DUF2059"/>
</dbReference>
<evidence type="ECO:0000259" key="1">
    <source>
        <dbReference type="Pfam" id="PF09832"/>
    </source>
</evidence>
<dbReference type="Proteomes" id="UP000291822">
    <property type="component" value="Unassembled WGS sequence"/>
</dbReference>
<gene>
    <name evidence="2" type="ORF">EZM97_32785</name>
</gene>
<accession>A0A4R0YGQ1</accession>
<keyword evidence="3" id="KW-1185">Reference proteome</keyword>